<gene>
    <name evidence="1" type="ORF">EEB11_03990</name>
</gene>
<reference evidence="1 2" key="1">
    <citation type="submission" date="2018-11" db="EMBL/GenBank/DDBJ databases">
        <title>Tabrizicola sp. isolated from sediment of alpine lake.</title>
        <authorList>
            <person name="Liu Z."/>
        </authorList>
    </citation>
    <scope>NUCLEOTIDE SEQUENCE [LARGE SCALE GENOMIC DNA]</scope>
    <source>
        <strain evidence="1 2">DRYC-M-16</strain>
    </source>
</reference>
<keyword evidence="2" id="KW-1185">Reference proteome</keyword>
<sequence length="94" mass="10322">MLINIRARDNTRSQIFTIRSMADAVQVVGHGGRGDRKIAERRRQDGIGISAESAAANRGHGSIQGERKVREAFYADIPQTQPQLALCFVLDSSL</sequence>
<organism evidence="1 2">
    <name type="scientific">Pseudotabrizicola sediminis</name>
    <dbReference type="NCBI Taxonomy" id="2486418"/>
    <lineage>
        <taxon>Bacteria</taxon>
        <taxon>Pseudomonadati</taxon>
        <taxon>Pseudomonadota</taxon>
        <taxon>Alphaproteobacteria</taxon>
        <taxon>Rhodobacterales</taxon>
        <taxon>Paracoccaceae</taxon>
        <taxon>Pseudotabrizicola</taxon>
    </lineage>
</organism>
<comment type="caution">
    <text evidence="1">The sequence shown here is derived from an EMBL/GenBank/DDBJ whole genome shotgun (WGS) entry which is preliminary data.</text>
</comment>
<protein>
    <submittedName>
        <fullName evidence="1">Uncharacterized protein</fullName>
    </submittedName>
</protein>
<proteinExistence type="predicted"/>
<dbReference type="Proteomes" id="UP000297741">
    <property type="component" value="Unassembled WGS sequence"/>
</dbReference>
<evidence type="ECO:0000313" key="2">
    <source>
        <dbReference type="Proteomes" id="UP000297741"/>
    </source>
</evidence>
<dbReference type="EMBL" id="RPEM01000002">
    <property type="protein sequence ID" value="TGD44737.1"/>
    <property type="molecule type" value="Genomic_DNA"/>
</dbReference>
<accession>A0ABY2KUD0</accession>
<evidence type="ECO:0000313" key="1">
    <source>
        <dbReference type="EMBL" id="TGD44737.1"/>
    </source>
</evidence>
<name>A0ABY2KUD0_9RHOB</name>